<sequence>MMSDYTDDQFLPREAARAVAASAPIDAPDGAEPVEYCYELIRSACRKVAAKRKDEMTNAEAAAHASFIEWANSGELTPAAIEEIEAERLAQMPSVMVLTTESFDAAFQAFPEPTIVYFHKPRIGAPDACLPMQRLAQEVSPYGRVARVDLIRNYDLARRFMILLSPEPLLLFDVNGSLKGYMSAEEPYETIAAWFEPYVAKMRRMMTDPEKLARLEQWRMQRRRGEL</sequence>
<evidence type="ECO:0000313" key="2">
    <source>
        <dbReference type="Proteomes" id="UP001595904"/>
    </source>
</evidence>
<dbReference type="Proteomes" id="UP001595904">
    <property type="component" value="Unassembled WGS sequence"/>
</dbReference>
<dbReference type="InterPro" id="IPR036249">
    <property type="entry name" value="Thioredoxin-like_sf"/>
</dbReference>
<comment type="caution">
    <text evidence="1">The sequence shown here is derived from an EMBL/GenBank/DDBJ whole genome shotgun (WGS) entry which is preliminary data.</text>
</comment>
<proteinExistence type="predicted"/>
<dbReference type="SUPFAM" id="SSF52833">
    <property type="entry name" value="Thioredoxin-like"/>
    <property type="match status" value="1"/>
</dbReference>
<accession>A0ABV8SP23</accession>
<dbReference type="Gene3D" id="3.40.30.10">
    <property type="entry name" value="Glutaredoxin"/>
    <property type="match status" value="1"/>
</dbReference>
<dbReference type="EMBL" id="JBHSDU010000003">
    <property type="protein sequence ID" value="MFC4309065.1"/>
    <property type="molecule type" value="Genomic_DNA"/>
</dbReference>
<protein>
    <recommendedName>
        <fullName evidence="3">Thioredoxin family protein</fullName>
    </recommendedName>
</protein>
<dbReference type="RefSeq" id="WP_380596129.1">
    <property type="nucleotide sequence ID" value="NZ_JBHSDU010000003.1"/>
</dbReference>
<gene>
    <name evidence="1" type="ORF">ACFPN2_08235</name>
</gene>
<reference evidence="2" key="1">
    <citation type="journal article" date="2019" name="Int. J. Syst. Evol. Microbiol.">
        <title>The Global Catalogue of Microorganisms (GCM) 10K type strain sequencing project: providing services to taxonomists for standard genome sequencing and annotation.</title>
        <authorList>
            <consortium name="The Broad Institute Genomics Platform"/>
            <consortium name="The Broad Institute Genome Sequencing Center for Infectious Disease"/>
            <person name="Wu L."/>
            <person name="Ma J."/>
        </authorList>
    </citation>
    <scope>NUCLEOTIDE SEQUENCE [LARGE SCALE GENOMIC DNA]</scope>
    <source>
        <strain evidence="2">CGMCC 1.10759</strain>
    </source>
</reference>
<evidence type="ECO:0000313" key="1">
    <source>
        <dbReference type="EMBL" id="MFC4309065.1"/>
    </source>
</evidence>
<evidence type="ECO:0008006" key="3">
    <source>
        <dbReference type="Google" id="ProtNLM"/>
    </source>
</evidence>
<name>A0ABV8SP23_9GAMM</name>
<keyword evidence="2" id="KW-1185">Reference proteome</keyword>
<organism evidence="1 2">
    <name type="scientific">Steroidobacter flavus</name>
    <dbReference type="NCBI Taxonomy" id="1842136"/>
    <lineage>
        <taxon>Bacteria</taxon>
        <taxon>Pseudomonadati</taxon>
        <taxon>Pseudomonadota</taxon>
        <taxon>Gammaproteobacteria</taxon>
        <taxon>Steroidobacterales</taxon>
        <taxon>Steroidobacteraceae</taxon>
        <taxon>Steroidobacter</taxon>
    </lineage>
</organism>